<dbReference type="InterPro" id="IPR054092">
    <property type="entry name" value="Cep192-like_D6"/>
</dbReference>
<dbReference type="AlphaFoldDB" id="A0A8C9EV48"/>
<proteinExistence type="predicted"/>
<dbReference type="Ensembl" id="ENSPSTT00000006683.1">
    <property type="protein sequence ID" value="ENSPSTP00000006368.1"/>
    <property type="gene ID" value="ENSPSTG00000004518.1"/>
</dbReference>
<dbReference type="GO" id="GO:0000242">
    <property type="term" value="C:pericentriolar material"/>
    <property type="evidence" value="ECO:0007669"/>
    <property type="project" value="TreeGrafter"/>
</dbReference>
<feature type="domain" description="Cep192-like" evidence="1">
    <location>
        <begin position="209"/>
        <end position="292"/>
    </location>
</feature>
<sequence>MRKIILTVVGYCVVNRDVFQQSPGRHLESNRSENAARLINATLDVLPVKGPQGPPLPVKTNDGVQNKIDAQQTWAVKPEHLILLPPSISGTADTGQVEIVNNSSRMLTFELSWPAHCLTITPQHGVVEPESHALILVSPNPSLATKPSVIPWSGLIYIHCDNGQKFIKVQIRDAQDVPRTSSPSRRRDLFTLHSASPAVHVAKPLSAHPLTKMEIKSRSIVFPKTRPGECTESYLEMENKGDENVRWNLSSFTPPYVKAMDGTGSVYRATYSAFRCYRVSGTLEAHGKEKVNWHLATIIPCRTNRLGAEWLDDCEEEMDLGVLVDARLNMSRQCAQVAKRANGILACIRNSVASRSREVIIPLYSALVRPHLEYCVQFWAPHYKKDIEALERVQRRATKLVRGLEHKSYEERLRELGLFSLEKRRLREDLIALYNFLKGGCDEEGFGLFSQATNRT</sequence>
<dbReference type="GO" id="GO:0071539">
    <property type="term" value="P:protein localization to centrosome"/>
    <property type="evidence" value="ECO:0007669"/>
    <property type="project" value="InterPro"/>
</dbReference>
<evidence type="ECO:0000259" key="1">
    <source>
        <dbReference type="Pfam" id="PF22065"/>
    </source>
</evidence>
<dbReference type="GO" id="GO:0090222">
    <property type="term" value="P:centrosome-templated microtubule nucleation"/>
    <property type="evidence" value="ECO:0007669"/>
    <property type="project" value="InterPro"/>
</dbReference>
<evidence type="ECO:0000313" key="3">
    <source>
        <dbReference type="Ensembl" id="ENSPSTP00000006368.1"/>
    </source>
</evidence>
<dbReference type="PANTHER" id="PTHR16029:SF11">
    <property type="entry name" value="CENTROSOMAL PROTEIN OF 192 KDA"/>
    <property type="match status" value="1"/>
</dbReference>
<dbReference type="GO" id="GO:0051298">
    <property type="term" value="P:centrosome duplication"/>
    <property type="evidence" value="ECO:0007669"/>
    <property type="project" value="InterPro"/>
</dbReference>
<dbReference type="InterPro" id="IPR039103">
    <property type="entry name" value="Spd-2/CEP192"/>
</dbReference>
<dbReference type="Proteomes" id="UP000694428">
    <property type="component" value="Unplaced"/>
</dbReference>
<dbReference type="GO" id="GO:0005737">
    <property type="term" value="C:cytoplasm"/>
    <property type="evidence" value="ECO:0007669"/>
    <property type="project" value="TreeGrafter"/>
</dbReference>
<reference evidence="3" key="2">
    <citation type="submission" date="2025-09" db="UniProtKB">
        <authorList>
            <consortium name="Ensembl"/>
        </authorList>
    </citation>
    <scope>IDENTIFICATION</scope>
</reference>
<reference evidence="3" key="1">
    <citation type="submission" date="2025-08" db="UniProtKB">
        <authorList>
            <consortium name="Ensembl"/>
        </authorList>
    </citation>
    <scope>IDENTIFICATION</scope>
</reference>
<evidence type="ECO:0000259" key="2">
    <source>
        <dbReference type="Pfam" id="PF22076"/>
    </source>
</evidence>
<evidence type="ECO:0000313" key="4">
    <source>
        <dbReference type="Proteomes" id="UP000694428"/>
    </source>
</evidence>
<dbReference type="GO" id="GO:0090307">
    <property type="term" value="P:mitotic spindle assembly"/>
    <property type="evidence" value="ECO:0007669"/>
    <property type="project" value="TreeGrafter"/>
</dbReference>
<dbReference type="GO" id="GO:0005814">
    <property type="term" value="C:centriole"/>
    <property type="evidence" value="ECO:0007669"/>
    <property type="project" value="TreeGrafter"/>
</dbReference>
<feature type="domain" description="Cep192-like" evidence="2">
    <location>
        <begin position="71"/>
        <end position="172"/>
    </location>
</feature>
<dbReference type="InterPro" id="IPR054087">
    <property type="entry name" value="Cep192-like_D7"/>
</dbReference>
<dbReference type="GO" id="GO:0019901">
    <property type="term" value="F:protein kinase binding"/>
    <property type="evidence" value="ECO:0007669"/>
    <property type="project" value="TreeGrafter"/>
</dbReference>
<dbReference type="PANTHER" id="PTHR16029">
    <property type="entry name" value="CENTROSOMAL PROTEIN OF 192 KDA"/>
    <property type="match status" value="1"/>
</dbReference>
<protein>
    <submittedName>
        <fullName evidence="3">Uncharacterized protein</fullName>
    </submittedName>
</protein>
<dbReference type="Pfam" id="PF22065">
    <property type="entry name" value="Cep192_D7"/>
    <property type="match status" value="1"/>
</dbReference>
<dbReference type="Pfam" id="PF22076">
    <property type="entry name" value="Cep192_D6"/>
    <property type="match status" value="1"/>
</dbReference>
<keyword evidence="4" id="KW-1185">Reference proteome</keyword>
<name>A0A8C9EV48_PAVCR</name>
<organism evidence="3 4">
    <name type="scientific">Pavo cristatus</name>
    <name type="common">Indian peafowl</name>
    <name type="synonym">Blue peafowl</name>
    <dbReference type="NCBI Taxonomy" id="9049"/>
    <lineage>
        <taxon>Eukaryota</taxon>
        <taxon>Metazoa</taxon>
        <taxon>Chordata</taxon>
        <taxon>Craniata</taxon>
        <taxon>Vertebrata</taxon>
        <taxon>Euteleostomi</taxon>
        <taxon>Archelosauria</taxon>
        <taxon>Archosauria</taxon>
        <taxon>Dinosauria</taxon>
        <taxon>Saurischia</taxon>
        <taxon>Theropoda</taxon>
        <taxon>Coelurosauria</taxon>
        <taxon>Aves</taxon>
        <taxon>Neognathae</taxon>
        <taxon>Galloanserae</taxon>
        <taxon>Galliformes</taxon>
        <taxon>Phasianidae</taxon>
        <taxon>Phasianinae</taxon>
        <taxon>Pavo</taxon>
    </lineage>
</organism>
<accession>A0A8C9EV48</accession>